<protein>
    <recommendedName>
        <fullName evidence="4">tRNA 5-hydroxyuridine methyltransferase</fullName>
        <ecNumber evidence="4">2.1.1.-</ecNumber>
    </recommendedName>
    <alternativeName>
        <fullName evidence="4">ho5U methyltransferase</fullName>
    </alternativeName>
</protein>
<reference evidence="5 6" key="1">
    <citation type="submission" date="2017-11" db="EMBL/GenBank/DDBJ databases">
        <title>Comparitive Functional Genomics of Dry Heat Resistant strains isolated from the Viking Spacecraft.</title>
        <authorList>
            <person name="Seuylemezian A."/>
            <person name="Cooper K."/>
            <person name="Vaishampayan P."/>
        </authorList>
    </citation>
    <scope>NUCLEOTIDE SEQUENCE [LARGE SCALE GENOMIC DNA]</scope>
    <source>
        <strain evidence="5 6">V1-29</strain>
    </source>
</reference>
<dbReference type="Proteomes" id="UP000234748">
    <property type="component" value="Unassembled WGS sequence"/>
</dbReference>
<feature type="binding site" evidence="4">
    <location>
        <begin position="110"/>
        <end position="111"/>
    </location>
    <ligand>
        <name>S-adenosyl-L-methionine</name>
        <dbReference type="ChEBI" id="CHEBI:59789"/>
    </ligand>
</feature>
<feature type="binding site" evidence="4">
    <location>
        <position position="82"/>
    </location>
    <ligand>
        <name>S-adenosyl-L-methionine</name>
        <dbReference type="ChEBI" id="CHEBI:59789"/>
    </ligand>
</feature>
<gene>
    <name evidence="4" type="primary">trmR</name>
    <name evidence="5" type="ORF">CUU66_04950</name>
</gene>
<comment type="function">
    <text evidence="4">Catalyzes the methylation of 5-hydroxyuridine (ho5U) to form 5-methoxyuridine (mo5U) at position 34 in tRNAs.</text>
</comment>
<feature type="binding site" evidence="4">
    <location>
        <position position="130"/>
    </location>
    <ligand>
        <name>S-adenosyl-L-methionine</name>
        <dbReference type="ChEBI" id="CHEBI:59789"/>
    </ligand>
</feature>
<dbReference type="AlphaFoldDB" id="A0A2N5M9B3"/>
<feature type="binding site" evidence="4">
    <location>
        <position position="156"/>
    </location>
    <ligand>
        <name>Mg(2+)</name>
        <dbReference type="ChEBI" id="CHEBI:18420"/>
    </ligand>
</feature>
<dbReference type="PANTHER" id="PTHR10509:SF14">
    <property type="entry name" value="CAFFEOYL-COA O-METHYLTRANSFERASE 3-RELATED"/>
    <property type="match status" value="1"/>
</dbReference>
<feature type="binding site" evidence="4">
    <location>
        <position position="35"/>
    </location>
    <ligand>
        <name>S-adenosyl-L-methionine</name>
        <dbReference type="ChEBI" id="CHEBI:59789"/>
    </ligand>
</feature>
<keyword evidence="4" id="KW-0479">Metal-binding</keyword>
<evidence type="ECO:0000256" key="1">
    <source>
        <dbReference type="ARBA" id="ARBA00022603"/>
    </source>
</evidence>
<feature type="binding site" evidence="4">
    <location>
        <position position="157"/>
    </location>
    <ligand>
        <name>Mg(2+)</name>
        <dbReference type="ChEBI" id="CHEBI:18420"/>
    </ligand>
</feature>
<dbReference type="EMBL" id="PGUY01000014">
    <property type="protein sequence ID" value="PLT30903.1"/>
    <property type="molecule type" value="Genomic_DNA"/>
</dbReference>
<dbReference type="InterPro" id="IPR050362">
    <property type="entry name" value="Cation-dep_OMT"/>
</dbReference>
<proteinExistence type="inferred from homology"/>
<dbReference type="GO" id="GO:0008171">
    <property type="term" value="F:O-methyltransferase activity"/>
    <property type="evidence" value="ECO:0007669"/>
    <property type="project" value="InterPro"/>
</dbReference>
<dbReference type="InterPro" id="IPR029063">
    <property type="entry name" value="SAM-dependent_MTases_sf"/>
</dbReference>
<dbReference type="CDD" id="cd02440">
    <property type="entry name" value="AdoMet_MTases"/>
    <property type="match status" value="1"/>
</dbReference>
<evidence type="ECO:0000256" key="2">
    <source>
        <dbReference type="ARBA" id="ARBA00022679"/>
    </source>
</evidence>
<dbReference type="SUPFAM" id="SSF53335">
    <property type="entry name" value="S-adenosyl-L-methionine-dependent methyltransferases"/>
    <property type="match status" value="1"/>
</dbReference>
<organism evidence="5 6">
    <name type="scientific">Peribacillus deserti</name>
    <dbReference type="NCBI Taxonomy" id="673318"/>
    <lineage>
        <taxon>Bacteria</taxon>
        <taxon>Bacillati</taxon>
        <taxon>Bacillota</taxon>
        <taxon>Bacilli</taxon>
        <taxon>Bacillales</taxon>
        <taxon>Bacillaceae</taxon>
        <taxon>Peribacillus</taxon>
    </lineage>
</organism>
<feature type="binding site" evidence="4">
    <location>
        <position position="65"/>
    </location>
    <ligand>
        <name>S-adenosyl-L-methionine</name>
        <dbReference type="ChEBI" id="CHEBI:59789"/>
    </ligand>
</feature>
<keyword evidence="4" id="KW-0819">tRNA processing</keyword>
<comment type="subunit">
    <text evidence="4">Homodimer.</text>
</comment>
<dbReference type="GO" id="GO:0016300">
    <property type="term" value="F:tRNA (uridine) methyltransferase activity"/>
    <property type="evidence" value="ECO:0007669"/>
    <property type="project" value="UniProtKB-UniRule"/>
</dbReference>
<dbReference type="Gene3D" id="3.40.50.150">
    <property type="entry name" value="Vaccinia Virus protein VP39"/>
    <property type="match status" value="1"/>
</dbReference>
<keyword evidence="6" id="KW-1185">Reference proteome</keyword>
<accession>A0A2N5M9B3</accession>
<name>A0A2N5M9B3_9BACI</name>
<dbReference type="RefSeq" id="WP_101640566.1">
    <property type="nucleotide sequence ID" value="NZ_PGUY01000014.1"/>
</dbReference>
<dbReference type="HAMAP" id="MF_02217">
    <property type="entry name" value="TrmR_methyltr"/>
    <property type="match status" value="1"/>
</dbReference>
<dbReference type="PROSITE" id="PS51682">
    <property type="entry name" value="SAM_OMT_I"/>
    <property type="match status" value="1"/>
</dbReference>
<evidence type="ECO:0000313" key="5">
    <source>
        <dbReference type="EMBL" id="PLT30903.1"/>
    </source>
</evidence>
<dbReference type="GO" id="GO:0030488">
    <property type="term" value="P:tRNA methylation"/>
    <property type="evidence" value="ECO:0007669"/>
    <property type="project" value="UniProtKB-UniRule"/>
</dbReference>
<keyword evidence="2 4" id="KW-0808">Transferase</keyword>
<keyword evidence="3 4" id="KW-0949">S-adenosyl-L-methionine</keyword>
<comment type="catalytic activity">
    <reaction evidence="4">
        <text>5-hydroxyuridine(34) in tRNA + S-adenosyl-L-methionine = 5-methoxyuridine(34) in tRNA + S-adenosyl-L-homocysteine + H(+)</text>
        <dbReference type="Rhea" id="RHEA:60524"/>
        <dbReference type="Rhea" id="RHEA-COMP:13381"/>
        <dbReference type="Rhea" id="RHEA-COMP:15591"/>
        <dbReference type="ChEBI" id="CHEBI:15378"/>
        <dbReference type="ChEBI" id="CHEBI:57856"/>
        <dbReference type="ChEBI" id="CHEBI:59789"/>
        <dbReference type="ChEBI" id="CHEBI:136877"/>
        <dbReference type="ChEBI" id="CHEBI:143860"/>
    </reaction>
</comment>
<dbReference type="Pfam" id="PF01596">
    <property type="entry name" value="Methyltransf_3"/>
    <property type="match status" value="1"/>
</dbReference>
<evidence type="ECO:0000256" key="4">
    <source>
        <dbReference type="HAMAP-Rule" id="MF_02217"/>
    </source>
</evidence>
<evidence type="ECO:0000313" key="6">
    <source>
        <dbReference type="Proteomes" id="UP000234748"/>
    </source>
</evidence>
<keyword evidence="4" id="KW-0460">Magnesium</keyword>
<sequence>MNDKVEEYLQSLIPNTSDLFAGMEQFAAEHNVPIMDKLGMEALLQFLRLHQPSRILEVGAAIGYSALRMADALPGATIVTLERDEERAARAREYIEAAGKQDTIRLVEGDALLSFKEVESCGPFDAIFIDAAKGQYRKFFEIYEPLLNQNGIIITDNVLFRGLVAVDESEIEQRRIKSLVRKIKDFNDWLMSNPSYNTVILPIGDGVAISKQAGRAYNG</sequence>
<dbReference type="InterPro" id="IPR043675">
    <property type="entry name" value="TrmR_methyltr"/>
</dbReference>
<keyword evidence="1 4" id="KW-0489">Methyltransferase</keyword>
<dbReference type="OrthoDB" id="9799672at2"/>
<dbReference type="PANTHER" id="PTHR10509">
    <property type="entry name" value="O-METHYLTRANSFERASE-RELATED"/>
    <property type="match status" value="1"/>
</dbReference>
<feature type="binding site" evidence="4">
    <location>
        <position position="130"/>
    </location>
    <ligand>
        <name>Mg(2+)</name>
        <dbReference type="ChEBI" id="CHEBI:18420"/>
    </ligand>
</feature>
<evidence type="ECO:0000256" key="3">
    <source>
        <dbReference type="ARBA" id="ARBA00022691"/>
    </source>
</evidence>
<comment type="caution">
    <text evidence="5">The sequence shown here is derived from an EMBL/GenBank/DDBJ whole genome shotgun (WGS) entry which is preliminary data.</text>
</comment>
<dbReference type="GO" id="GO:0008757">
    <property type="term" value="F:S-adenosylmethionine-dependent methyltransferase activity"/>
    <property type="evidence" value="ECO:0007669"/>
    <property type="project" value="TreeGrafter"/>
</dbReference>
<comment type="similarity">
    <text evidence="4">Belongs to the class I-like SAM-binding methyltransferase superfamily. Cation-dependent O-methyltransferase family.</text>
</comment>
<dbReference type="InterPro" id="IPR002935">
    <property type="entry name" value="SAM_O-MeTrfase"/>
</dbReference>
<dbReference type="GO" id="GO:0000287">
    <property type="term" value="F:magnesium ion binding"/>
    <property type="evidence" value="ECO:0007669"/>
    <property type="project" value="UniProtKB-UniRule"/>
</dbReference>
<dbReference type="EC" id="2.1.1.-" evidence="4"/>